<sequence length="117" mass="13635">MNKFSVKISKLDYDIIIRVRKLREKNGISQRELSQLMKLSKSFVGKVEALGQPDKYSIRHLALIAKALKLKSLYELLPKFIPKEDIIEIKYQKVPKKNKDGSESKQLEERILEIHSI</sequence>
<evidence type="ECO:0000313" key="2">
    <source>
        <dbReference type="EMBL" id="MFC4028492.1"/>
    </source>
</evidence>
<dbReference type="SMART" id="SM00530">
    <property type="entry name" value="HTH_XRE"/>
    <property type="match status" value="1"/>
</dbReference>
<dbReference type="InterPro" id="IPR001387">
    <property type="entry name" value="Cro/C1-type_HTH"/>
</dbReference>
<evidence type="ECO:0000259" key="1">
    <source>
        <dbReference type="PROSITE" id="PS50943"/>
    </source>
</evidence>
<organism evidence="2 3">
    <name type="scientific">Zunongwangia endophytica</name>
    <dbReference type="NCBI Taxonomy" id="1808945"/>
    <lineage>
        <taxon>Bacteria</taxon>
        <taxon>Pseudomonadati</taxon>
        <taxon>Bacteroidota</taxon>
        <taxon>Flavobacteriia</taxon>
        <taxon>Flavobacteriales</taxon>
        <taxon>Flavobacteriaceae</taxon>
        <taxon>Zunongwangia</taxon>
    </lineage>
</organism>
<dbReference type="EMBL" id="JBHSAS010000010">
    <property type="protein sequence ID" value="MFC4028492.1"/>
    <property type="molecule type" value="Genomic_DNA"/>
</dbReference>
<dbReference type="InterPro" id="IPR010982">
    <property type="entry name" value="Lambda_DNA-bd_dom_sf"/>
</dbReference>
<name>A0ABV8H8T8_9FLAO</name>
<comment type="caution">
    <text evidence="2">The sequence shown here is derived from an EMBL/GenBank/DDBJ whole genome shotgun (WGS) entry which is preliminary data.</text>
</comment>
<feature type="domain" description="HTH cro/C1-type" evidence="1">
    <location>
        <begin position="19"/>
        <end position="76"/>
    </location>
</feature>
<dbReference type="CDD" id="cd00093">
    <property type="entry name" value="HTH_XRE"/>
    <property type="match status" value="1"/>
</dbReference>
<keyword evidence="3" id="KW-1185">Reference proteome</keyword>
<evidence type="ECO:0000313" key="3">
    <source>
        <dbReference type="Proteomes" id="UP001595793"/>
    </source>
</evidence>
<dbReference type="Gene3D" id="1.10.260.40">
    <property type="entry name" value="lambda repressor-like DNA-binding domains"/>
    <property type="match status" value="1"/>
</dbReference>
<dbReference type="Proteomes" id="UP001595793">
    <property type="component" value="Unassembled WGS sequence"/>
</dbReference>
<dbReference type="SUPFAM" id="SSF47413">
    <property type="entry name" value="lambda repressor-like DNA-binding domains"/>
    <property type="match status" value="1"/>
</dbReference>
<dbReference type="Pfam" id="PF01381">
    <property type="entry name" value="HTH_3"/>
    <property type="match status" value="1"/>
</dbReference>
<proteinExistence type="predicted"/>
<reference evidence="3" key="1">
    <citation type="journal article" date="2019" name="Int. J. Syst. Evol. Microbiol.">
        <title>The Global Catalogue of Microorganisms (GCM) 10K type strain sequencing project: providing services to taxonomists for standard genome sequencing and annotation.</title>
        <authorList>
            <consortium name="The Broad Institute Genomics Platform"/>
            <consortium name="The Broad Institute Genome Sequencing Center for Infectious Disease"/>
            <person name="Wu L."/>
            <person name="Ma J."/>
        </authorList>
    </citation>
    <scope>NUCLEOTIDE SEQUENCE [LARGE SCALE GENOMIC DNA]</scope>
    <source>
        <strain evidence="3">CECT 9128</strain>
    </source>
</reference>
<dbReference type="PROSITE" id="PS50943">
    <property type="entry name" value="HTH_CROC1"/>
    <property type="match status" value="1"/>
</dbReference>
<gene>
    <name evidence="2" type="ORF">ACFOS1_13835</name>
</gene>
<dbReference type="RefSeq" id="WP_290232512.1">
    <property type="nucleotide sequence ID" value="NZ_JAUFPZ010000002.1"/>
</dbReference>
<protein>
    <submittedName>
        <fullName evidence="2">Helix-turn-helix domain-containing protein</fullName>
    </submittedName>
</protein>
<accession>A0ABV8H8T8</accession>